<reference evidence="1 2" key="2">
    <citation type="submission" date="2020-03" db="EMBL/GenBank/DDBJ databases">
        <title>Devosia chinhatensis sp. nov., isolated from a hexachlorocyclohexane (HCH) dump site in India.</title>
        <authorList>
            <person name="Kumar M."/>
            <person name="Lal R."/>
        </authorList>
    </citation>
    <scope>NUCLEOTIDE SEQUENCE [LARGE SCALE GENOMIC DNA]</scope>
    <source>
        <strain evidence="1 2">H239</strain>
    </source>
</reference>
<dbReference type="EMBL" id="JAALFG010000002">
    <property type="protein sequence ID" value="NGP18030.1"/>
    <property type="molecule type" value="Genomic_DNA"/>
</dbReference>
<name>A0A6M1SLN9_9HYPH</name>
<gene>
    <name evidence="1" type="ORF">G5575_10500</name>
</gene>
<evidence type="ECO:0000313" key="1">
    <source>
        <dbReference type="EMBL" id="NGP18030.1"/>
    </source>
</evidence>
<protein>
    <submittedName>
        <fullName evidence="1">AsmA-like C-terminal region-containing protein</fullName>
    </submittedName>
</protein>
<keyword evidence="2" id="KW-1185">Reference proteome</keyword>
<accession>A0A6M1SLN9</accession>
<dbReference type="AlphaFoldDB" id="A0A6M1SLN9"/>
<organism evidence="1 2">
    <name type="scientific">Devosia aurantiaca</name>
    <dbReference type="NCBI Taxonomy" id="2714858"/>
    <lineage>
        <taxon>Bacteria</taxon>
        <taxon>Pseudomonadati</taxon>
        <taxon>Pseudomonadota</taxon>
        <taxon>Alphaproteobacteria</taxon>
        <taxon>Hyphomicrobiales</taxon>
        <taxon>Devosiaceae</taxon>
        <taxon>Devosia</taxon>
    </lineage>
</organism>
<dbReference type="RefSeq" id="WP_164534268.1">
    <property type="nucleotide sequence ID" value="NZ_JAALFG010000002.1"/>
</dbReference>
<dbReference type="Proteomes" id="UP000474802">
    <property type="component" value="Unassembled WGS sequence"/>
</dbReference>
<proteinExistence type="predicted"/>
<reference evidence="1 2" key="1">
    <citation type="submission" date="2020-02" db="EMBL/GenBank/DDBJ databases">
        <authorList>
            <person name="Khan S.A."/>
            <person name="Jeon C.O."/>
            <person name="Chun B.H."/>
        </authorList>
    </citation>
    <scope>NUCLEOTIDE SEQUENCE [LARGE SCALE GENOMIC DNA]</scope>
    <source>
        <strain evidence="1 2">H239</strain>
    </source>
</reference>
<comment type="caution">
    <text evidence="1">The sequence shown here is derived from an EMBL/GenBank/DDBJ whole genome shotgun (WGS) entry which is preliminary data.</text>
</comment>
<sequence length="580" mass="58005">MRIGFGDEPRFDGKATLGTLSATQTAALQALLPNVADTSFGHSFPHGSVSLVADSVDVLGLPAVDLVADAQWSPETFSFSQLNVAGWGGLSVDGKASIAGALNAPRITGSGDIDVLEADSPALELIYEAAGLPFEWQQGLAGAWPAALQFVLSDGDTGAAQVLTLSGTLGEGDFDLRAEMADGLPALTTGDLRLVASLEGQADAVQSQFGFADRVLFDGPEPLVASLFVDGSATEGFEGRVALSQGGQSLSYFGDLAVAADGQISGAGTLEAQLDAGNGLAALAGAAGASLGAVDASAALRFDGTTSVVLDNISAVVGNEGVRGTLTLGRTGEMPSWSGSLETDALDAGGLAAAFFGTEALLGVAPETGPWPEGPLAADTEQRSSRGDVSINAGKVTANGVDVFGPTEFSYGWDADAINLRNLQADIGAGTLAMNVTLCCSGPLTDRTLSGRVTLAGVDLDALTPGPLASGLAGLVDGGLQFEGTGASLADVMRAMTGEGNFSVADFAATGLSPSVFPTVAAIDDPLNTDADTLETLTGLGLSQGDFTADLAQGAFTIAGGTARLANLIIEGQGGALRAA</sequence>
<evidence type="ECO:0000313" key="2">
    <source>
        <dbReference type="Proteomes" id="UP000474802"/>
    </source>
</evidence>